<name>A0A8T9CBV0_9HELO</name>
<dbReference type="InterPro" id="IPR043145">
    <property type="entry name" value="Znf_ZZ_sf"/>
</dbReference>
<evidence type="ECO:0000256" key="3">
    <source>
        <dbReference type="ARBA" id="ARBA00022771"/>
    </source>
</evidence>
<dbReference type="SUPFAM" id="SSF57850">
    <property type="entry name" value="RING/U-box"/>
    <property type="match status" value="1"/>
</dbReference>
<evidence type="ECO:0000313" key="9">
    <source>
        <dbReference type="EMBL" id="TVY81967.1"/>
    </source>
</evidence>
<feature type="repeat" description="ANK" evidence="6">
    <location>
        <begin position="735"/>
        <end position="767"/>
    </location>
</feature>
<keyword evidence="2" id="KW-0677">Repeat</keyword>
<feature type="domain" description="Nephrocystin 3-like N-terminal" evidence="8">
    <location>
        <begin position="183"/>
        <end position="347"/>
    </location>
</feature>
<dbReference type="PROSITE" id="PS50088">
    <property type="entry name" value="ANK_REPEAT"/>
    <property type="match status" value="8"/>
</dbReference>
<comment type="caution">
    <text evidence="9">The sequence shown here is derived from an EMBL/GenBank/DDBJ whole genome shotgun (WGS) entry which is preliminary data.</text>
</comment>
<dbReference type="Gene3D" id="3.40.50.300">
    <property type="entry name" value="P-loop containing nucleotide triphosphate hydrolases"/>
    <property type="match status" value="1"/>
</dbReference>
<dbReference type="EMBL" id="QGMK01000395">
    <property type="protein sequence ID" value="TVY81967.1"/>
    <property type="molecule type" value="Genomic_DNA"/>
</dbReference>
<feature type="repeat" description="ANK" evidence="6">
    <location>
        <begin position="903"/>
        <end position="936"/>
    </location>
</feature>
<dbReference type="SMART" id="SM00248">
    <property type="entry name" value="ANK"/>
    <property type="match status" value="10"/>
</dbReference>
<dbReference type="Pfam" id="PF00023">
    <property type="entry name" value="Ank"/>
    <property type="match status" value="2"/>
</dbReference>
<dbReference type="AlphaFoldDB" id="A0A8T9CBV0"/>
<reference evidence="9 10" key="1">
    <citation type="submission" date="2018-05" db="EMBL/GenBank/DDBJ databases">
        <title>Genome sequencing and assembly of the regulated plant pathogen Lachnellula willkommii and related sister species for the development of diagnostic species identification markers.</title>
        <authorList>
            <person name="Giroux E."/>
            <person name="Bilodeau G."/>
        </authorList>
    </citation>
    <scope>NUCLEOTIDE SEQUENCE [LARGE SCALE GENOMIC DNA]</scope>
    <source>
        <strain evidence="9 10">CBS 268.59</strain>
    </source>
</reference>
<evidence type="ECO:0000256" key="1">
    <source>
        <dbReference type="ARBA" id="ARBA00022723"/>
    </source>
</evidence>
<dbReference type="Pfam" id="PF22939">
    <property type="entry name" value="WHD_GPIID"/>
    <property type="match status" value="1"/>
</dbReference>
<dbReference type="PROSITE" id="PS50297">
    <property type="entry name" value="ANK_REP_REGION"/>
    <property type="match status" value="7"/>
</dbReference>
<feature type="repeat" description="ANK" evidence="6">
    <location>
        <begin position="768"/>
        <end position="796"/>
    </location>
</feature>
<feature type="repeat" description="ANK" evidence="6">
    <location>
        <begin position="702"/>
        <end position="734"/>
    </location>
</feature>
<evidence type="ECO:0000256" key="5">
    <source>
        <dbReference type="ARBA" id="ARBA00023043"/>
    </source>
</evidence>
<dbReference type="SUPFAM" id="SSF48403">
    <property type="entry name" value="Ankyrin repeat"/>
    <property type="match status" value="1"/>
</dbReference>
<feature type="domain" description="GPI inositol-deacylase winged helix" evidence="7">
    <location>
        <begin position="460"/>
        <end position="535"/>
    </location>
</feature>
<dbReference type="Gene3D" id="1.25.40.20">
    <property type="entry name" value="Ankyrin repeat-containing domain"/>
    <property type="match status" value="3"/>
</dbReference>
<dbReference type="InterPro" id="IPR027417">
    <property type="entry name" value="P-loop_NTPase"/>
</dbReference>
<feature type="repeat" description="ANK" evidence="6">
    <location>
        <begin position="937"/>
        <end position="969"/>
    </location>
</feature>
<keyword evidence="1" id="KW-0479">Metal-binding</keyword>
<sequence>MSFGFSVGDFLAVIELAKKIRKEFAGAPLQFKAITEDLSIVLQDVEVWLSEPELSSKQHAQLQEIADGCRSVLTDLEKTLQNYGELNPGSRNGLKRAWKRLKWEPEDIRDLRSRIVSNVMLLTNFQGGITNQVSLATKEAVVQLHTRQDNREEREERQTILDWLTPTDYAPQQNDFIARRQAGTGQWLLDSEEFHHWVEGDARILFCPGIPGAGKTMLTSIVVQELTTRFGDRSDIGVAYIYCNFRRQDKQKIEDLLASLLKQLADCRLLPQSVKDLYNRHKAKRTRPSLEEVSATLQSVAAKYSRLFIVVDALDECQSLNGCRQQLISELFNIQVGADANVFVTSRFIPEITEKFIGRSSLEIRASDPDIQRYLSGHMSELPGFVGRSVDLQDEIISEIVKAADGMFLLAQLHLDSLKGKRSPKTLRASLKTLATGSRAYDDAYNGAMDRIEGQLADQADLAKQALSWIVCARTTLTTIELQHALAVEVGTCDLDLENLPSIEDIVSACAGLVTVDGESEIIRLVHYTTQDYFQRTQHKWFPDVEIDMARICVTYLSFDAFGSGICTNIKQYEERLQSNRLYCYAPAHWGHHAREASVLIPEVMSFLEKQAQVDASAQALNGGKWSPLLPQSGHFHVKAFHLAALFGLTAVGQELFKKGADGTAVTDTGRQPLHLASHNGHVDFVNLLLTNGANLESTDSRRRTALLDASSNGKSEVVKLLLERGGNIESADISGRAPLHIASSNGHIDGVKLLLEKGVNIASVDDTGMTPLHLACSEGHIDIVKLLLEKGADISPAIPDGWIPLHLALNYGHFDIVNLLLEEGADIESASKSGTPLHVACSGGQLSMVKLLVANGADVESKENRWGQSPLSIAAGTNKGNESTVEFLLATPGVVPDSKDPVGRTPLSYAVINGNAAITQLLLSTSGVDVDSRDHYGSTPLTIASRLGDREVLELLLTRSPCLDPKDSFNRTPLWWARKTRQLEIVDILLRLYEENGIDTEDEDEEGRCPPENSTVRSDEESLANCDVCQSKILTQGIYYHCEICAHGDFDICNQCFAMDAHCLKGSHILVKRGD</sequence>
<dbReference type="PRINTS" id="PR01415">
    <property type="entry name" value="ANKYRIN"/>
</dbReference>
<dbReference type="InterPro" id="IPR056884">
    <property type="entry name" value="NPHP3-like_N"/>
</dbReference>
<feature type="repeat" description="ANK" evidence="6">
    <location>
        <begin position="801"/>
        <end position="833"/>
    </location>
</feature>
<keyword evidence="10" id="KW-1185">Reference proteome</keyword>
<organism evidence="9 10">
    <name type="scientific">Lachnellula suecica</name>
    <dbReference type="NCBI Taxonomy" id="602035"/>
    <lineage>
        <taxon>Eukaryota</taxon>
        <taxon>Fungi</taxon>
        <taxon>Dikarya</taxon>
        <taxon>Ascomycota</taxon>
        <taxon>Pezizomycotina</taxon>
        <taxon>Leotiomycetes</taxon>
        <taxon>Helotiales</taxon>
        <taxon>Lachnaceae</taxon>
        <taxon>Lachnellula</taxon>
    </lineage>
</organism>
<protein>
    <submittedName>
        <fullName evidence="9">Ankyrin-1</fullName>
    </submittedName>
</protein>
<feature type="repeat" description="ANK" evidence="6">
    <location>
        <begin position="833"/>
        <end position="865"/>
    </location>
</feature>
<evidence type="ECO:0000259" key="7">
    <source>
        <dbReference type="Pfam" id="PF22939"/>
    </source>
</evidence>
<dbReference type="SUPFAM" id="SSF52540">
    <property type="entry name" value="P-loop containing nucleoside triphosphate hydrolases"/>
    <property type="match status" value="1"/>
</dbReference>
<dbReference type="InterPro" id="IPR054471">
    <property type="entry name" value="GPIID_WHD"/>
</dbReference>
<dbReference type="OrthoDB" id="195446at2759"/>
<evidence type="ECO:0000256" key="6">
    <source>
        <dbReference type="PROSITE-ProRule" id="PRU00023"/>
    </source>
</evidence>
<accession>A0A8T9CBV0</accession>
<dbReference type="Gene3D" id="3.30.60.90">
    <property type="match status" value="1"/>
</dbReference>
<keyword evidence="4" id="KW-0862">Zinc</keyword>
<gene>
    <name evidence="9" type="primary">ANK1_0</name>
    <name evidence="9" type="ORF">LSUE1_G004360</name>
</gene>
<evidence type="ECO:0000259" key="8">
    <source>
        <dbReference type="Pfam" id="PF24883"/>
    </source>
</evidence>
<dbReference type="InterPro" id="IPR036770">
    <property type="entry name" value="Ankyrin_rpt-contain_sf"/>
</dbReference>
<dbReference type="PANTHER" id="PTHR24166:SF48">
    <property type="entry name" value="PROTEIN VAPYRIN"/>
    <property type="match status" value="1"/>
</dbReference>
<keyword evidence="3" id="KW-0863">Zinc-finger</keyword>
<dbReference type="InterPro" id="IPR050889">
    <property type="entry name" value="Dendritic_Spine_Reg/Scaffold"/>
</dbReference>
<dbReference type="GO" id="GO:0008270">
    <property type="term" value="F:zinc ion binding"/>
    <property type="evidence" value="ECO:0007669"/>
    <property type="project" value="UniProtKB-KW"/>
</dbReference>
<evidence type="ECO:0000256" key="4">
    <source>
        <dbReference type="ARBA" id="ARBA00022833"/>
    </source>
</evidence>
<dbReference type="Pfam" id="PF12796">
    <property type="entry name" value="Ank_2"/>
    <property type="match status" value="2"/>
</dbReference>
<dbReference type="InterPro" id="IPR002110">
    <property type="entry name" value="Ankyrin_rpt"/>
</dbReference>
<feature type="repeat" description="ANK" evidence="6">
    <location>
        <begin position="669"/>
        <end position="701"/>
    </location>
</feature>
<evidence type="ECO:0000256" key="2">
    <source>
        <dbReference type="ARBA" id="ARBA00022737"/>
    </source>
</evidence>
<keyword evidence="5 6" id="KW-0040">ANK repeat</keyword>
<dbReference type="Pfam" id="PF24883">
    <property type="entry name" value="NPHP3_N"/>
    <property type="match status" value="1"/>
</dbReference>
<dbReference type="Proteomes" id="UP000469558">
    <property type="component" value="Unassembled WGS sequence"/>
</dbReference>
<dbReference type="PANTHER" id="PTHR24166">
    <property type="entry name" value="ROLLING PEBBLES, ISOFORM B"/>
    <property type="match status" value="1"/>
</dbReference>
<evidence type="ECO:0000313" key="10">
    <source>
        <dbReference type="Proteomes" id="UP000469558"/>
    </source>
</evidence>
<proteinExistence type="predicted"/>